<dbReference type="InterPro" id="IPR045851">
    <property type="entry name" value="AMP-bd_C_sf"/>
</dbReference>
<dbReference type="AlphaFoldDB" id="A0A4Q7DY78"/>
<dbReference type="GO" id="GO:0031177">
    <property type="term" value="F:phosphopantetheine binding"/>
    <property type="evidence" value="ECO:0007669"/>
    <property type="project" value="TreeGrafter"/>
</dbReference>
<evidence type="ECO:0000256" key="2">
    <source>
        <dbReference type="ARBA" id="ARBA00022553"/>
    </source>
</evidence>
<dbReference type="Gene3D" id="2.30.38.10">
    <property type="entry name" value="Luciferase, Domain 3"/>
    <property type="match status" value="1"/>
</dbReference>
<dbReference type="SUPFAM" id="SSF56801">
    <property type="entry name" value="Acetyl-CoA synthetase-like"/>
    <property type="match status" value="1"/>
</dbReference>
<dbReference type="SUPFAM" id="SSF47336">
    <property type="entry name" value="ACP-like"/>
    <property type="match status" value="1"/>
</dbReference>
<dbReference type="PRINTS" id="PR00154">
    <property type="entry name" value="AMPBINDING"/>
</dbReference>
<feature type="non-terminal residue" evidence="4">
    <location>
        <position position="539"/>
    </location>
</feature>
<evidence type="ECO:0000313" key="5">
    <source>
        <dbReference type="Proteomes" id="UP000292345"/>
    </source>
</evidence>
<accession>A0A4Q7DY78</accession>
<feature type="domain" description="Carrier" evidence="3">
    <location>
        <begin position="451"/>
        <end position="527"/>
    </location>
</feature>
<reference evidence="4 5" key="1">
    <citation type="submission" date="2018-01" db="EMBL/GenBank/DDBJ databases">
        <title>Co-occurrence of chitin degradation, pigmentation and bioactivity in marine Pseudoalteromonas.</title>
        <authorList>
            <person name="Paulsen S."/>
            <person name="Gram L."/>
            <person name="Machado H."/>
        </authorList>
    </citation>
    <scope>NUCLEOTIDE SEQUENCE [LARGE SCALE GENOMIC DNA]</scope>
    <source>
        <strain evidence="4 5">S1946</strain>
    </source>
</reference>
<name>A0A4Q7DY78_9GAMM</name>
<dbReference type="InterPro" id="IPR036736">
    <property type="entry name" value="ACP-like_sf"/>
</dbReference>
<keyword evidence="1" id="KW-0596">Phosphopantetheine</keyword>
<dbReference type="Pfam" id="PF00550">
    <property type="entry name" value="PP-binding"/>
    <property type="match status" value="1"/>
</dbReference>
<dbReference type="InterPro" id="IPR000873">
    <property type="entry name" value="AMP-dep_synth/lig_dom"/>
</dbReference>
<dbReference type="PANTHER" id="PTHR45527:SF1">
    <property type="entry name" value="FATTY ACID SYNTHASE"/>
    <property type="match status" value="1"/>
</dbReference>
<dbReference type="EMBL" id="PPUZ01000136">
    <property type="protein sequence ID" value="RZM70382.1"/>
    <property type="molecule type" value="Genomic_DNA"/>
</dbReference>
<dbReference type="Proteomes" id="UP000292345">
    <property type="component" value="Unassembled WGS sequence"/>
</dbReference>
<dbReference type="Gene3D" id="1.10.1200.10">
    <property type="entry name" value="ACP-like"/>
    <property type="match status" value="1"/>
</dbReference>
<evidence type="ECO:0000259" key="3">
    <source>
        <dbReference type="PROSITE" id="PS50075"/>
    </source>
</evidence>
<dbReference type="NCBIfam" id="TIGR01733">
    <property type="entry name" value="AA-adenyl-dom"/>
    <property type="match status" value="1"/>
</dbReference>
<dbReference type="Gene3D" id="3.30.300.30">
    <property type="match status" value="1"/>
</dbReference>
<dbReference type="InterPro" id="IPR020845">
    <property type="entry name" value="AMP-binding_CS"/>
</dbReference>
<dbReference type="GO" id="GO:0043041">
    <property type="term" value="P:amino acid activation for nonribosomal peptide biosynthetic process"/>
    <property type="evidence" value="ECO:0007669"/>
    <property type="project" value="TreeGrafter"/>
</dbReference>
<dbReference type="InterPro" id="IPR025110">
    <property type="entry name" value="AMP-bd_C"/>
</dbReference>
<dbReference type="PROSITE" id="PS00455">
    <property type="entry name" value="AMP_BINDING"/>
    <property type="match status" value="1"/>
</dbReference>
<dbReference type="GO" id="GO:0044550">
    <property type="term" value="P:secondary metabolite biosynthetic process"/>
    <property type="evidence" value="ECO:0007669"/>
    <property type="project" value="TreeGrafter"/>
</dbReference>
<evidence type="ECO:0000313" key="4">
    <source>
        <dbReference type="EMBL" id="RZM70382.1"/>
    </source>
</evidence>
<dbReference type="PANTHER" id="PTHR45527">
    <property type="entry name" value="NONRIBOSOMAL PEPTIDE SYNTHETASE"/>
    <property type="match status" value="1"/>
</dbReference>
<dbReference type="Pfam" id="PF00501">
    <property type="entry name" value="AMP-binding"/>
    <property type="match status" value="1"/>
</dbReference>
<gene>
    <name evidence="4" type="ORF">C3B51_22965</name>
</gene>
<dbReference type="GO" id="GO:0005737">
    <property type="term" value="C:cytoplasm"/>
    <property type="evidence" value="ECO:0007669"/>
    <property type="project" value="TreeGrafter"/>
</dbReference>
<dbReference type="PROSITE" id="PS00012">
    <property type="entry name" value="PHOSPHOPANTETHEINE"/>
    <property type="match status" value="1"/>
</dbReference>
<comment type="caution">
    <text evidence="4">The sequence shown here is derived from an EMBL/GenBank/DDBJ whole genome shotgun (WGS) entry which is preliminary data.</text>
</comment>
<dbReference type="Pfam" id="PF13193">
    <property type="entry name" value="AMP-binding_C"/>
    <property type="match status" value="1"/>
</dbReference>
<organism evidence="4 5">
    <name type="scientific">Pseudoalteromonas rubra</name>
    <dbReference type="NCBI Taxonomy" id="43658"/>
    <lineage>
        <taxon>Bacteria</taxon>
        <taxon>Pseudomonadati</taxon>
        <taxon>Pseudomonadota</taxon>
        <taxon>Gammaproteobacteria</taxon>
        <taxon>Alteromonadales</taxon>
        <taxon>Pseudoalteromonadaceae</taxon>
        <taxon>Pseudoalteromonas</taxon>
    </lineage>
</organism>
<dbReference type="RefSeq" id="WP_346427738.1">
    <property type="nucleotide sequence ID" value="NZ_PPUZ01000136.1"/>
</dbReference>
<proteinExistence type="predicted"/>
<dbReference type="InterPro" id="IPR010071">
    <property type="entry name" value="AA_adenyl_dom"/>
</dbReference>
<keyword evidence="2" id="KW-0597">Phosphoprotein</keyword>
<dbReference type="InterPro" id="IPR009081">
    <property type="entry name" value="PP-bd_ACP"/>
</dbReference>
<sequence>MLVGMLGILKAGCAYVPLDPTYPASRRDYMMADTGMSQVITQSGLAGLFADLDVTRIVLDDETTSRRIASLDMTRLDDKPPSDALAYIIYTSGSTGQPKGVMIEHKGVVRLVKQPGELQMSSATRFLHCASIAFDAAVFELWSPLINGGVSILYPSTDLTLETLNEVIQRYEVNTALIVSGLFDIWSETCSGLAGLRRVFVGGDKLNPAAVIRCQKNLPHVQLYNAYGPTENTVITTLYKLPEQINADQSLAIGRGLKGDFSLVLSQTGSLLPVGVVGELLVGGDGLARGYFNRPQLTASCFVPNPYYDINQSHGPAYLYRTGDLVSYQDDGNLQFHGRVDQQLKVRGYRVEPTEIQFHLEQHPDVRRALVIPAEEANNRNYLVGYVELENDAEKTDTLVSVKYELSQQLPKHLIPSTLILVSSWPLTANGKIDLKKLPKAEVTKDKKSVAPVTQLECQLAELWSKTLDIQKENLCVYDNFFELGGHSLSVMKMVSLASEYSLCISAKEVFAFPVLKELAEQLAERDTQDAEFVVPENR</sequence>
<dbReference type="CDD" id="cd05930">
    <property type="entry name" value="A_NRPS"/>
    <property type="match status" value="1"/>
</dbReference>
<dbReference type="Gene3D" id="3.40.50.980">
    <property type="match status" value="2"/>
</dbReference>
<dbReference type="InterPro" id="IPR006162">
    <property type="entry name" value="Ppantetheine_attach_site"/>
</dbReference>
<protein>
    <submittedName>
        <fullName evidence="4">Non-ribosomal peptide synthetase</fullName>
    </submittedName>
</protein>
<dbReference type="PROSITE" id="PS50075">
    <property type="entry name" value="CARRIER"/>
    <property type="match status" value="1"/>
</dbReference>
<evidence type="ECO:0000256" key="1">
    <source>
        <dbReference type="ARBA" id="ARBA00022450"/>
    </source>
</evidence>
<dbReference type="InterPro" id="IPR020459">
    <property type="entry name" value="AMP-binding"/>
</dbReference>